<dbReference type="EMBL" id="JAEPLN010000001">
    <property type="protein sequence ID" value="MBO6970310.1"/>
    <property type="molecule type" value="Genomic_DNA"/>
</dbReference>
<gene>
    <name evidence="1" type="ORF">JJ842_00085</name>
</gene>
<reference evidence="1" key="1">
    <citation type="journal article" date="2021" name="Front. Mar. Sci.">
        <title>Genomes of Diverse Isolates of Prochlorococcus High-Light-Adapted Clade II in the Western Pacific Ocean.</title>
        <authorList>
            <person name="Yan W."/>
            <person name="Feng X."/>
            <person name="Zhang W."/>
            <person name="Nawaz M.Z."/>
            <person name="Luo T."/>
            <person name="Zhang R."/>
            <person name="Jiao N."/>
        </authorList>
    </citation>
    <scope>NUCLEOTIDE SEQUENCE</scope>
    <source>
        <strain evidence="1">CUG1433</strain>
    </source>
</reference>
<dbReference type="Proteomes" id="UP000668060">
    <property type="component" value="Unassembled WGS sequence"/>
</dbReference>
<organism evidence="1 2">
    <name type="scientific">Prochlorococcus marinus CUG1433</name>
    <dbReference type="NCBI Taxonomy" id="2774506"/>
    <lineage>
        <taxon>Bacteria</taxon>
        <taxon>Bacillati</taxon>
        <taxon>Cyanobacteriota</taxon>
        <taxon>Cyanophyceae</taxon>
        <taxon>Synechococcales</taxon>
        <taxon>Prochlorococcaceae</taxon>
        <taxon>Prochlorococcus</taxon>
    </lineage>
</organism>
<sequence>MKEISNAIRKKFIYELINFSRIYKKKLVKEKITVNRDAKTGNKLNHNCEVVIFESIGRKLVLFLILICNQKIDNG</sequence>
<comment type="caution">
    <text evidence="1">The sequence shown here is derived from an EMBL/GenBank/DDBJ whole genome shotgun (WGS) entry which is preliminary data.</text>
</comment>
<protein>
    <submittedName>
        <fullName evidence="1">Uncharacterized protein</fullName>
    </submittedName>
</protein>
<evidence type="ECO:0000313" key="2">
    <source>
        <dbReference type="Proteomes" id="UP000668060"/>
    </source>
</evidence>
<evidence type="ECO:0000313" key="1">
    <source>
        <dbReference type="EMBL" id="MBO6970310.1"/>
    </source>
</evidence>
<accession>A0A9D9BPJ4</accession>
<name>A0A9D9BPJ4_PROMR</name>
<proteinExistence type="predicted"/>
<dbReference type="AlphaFoldDB" id="A0A9D9BPJ4"/>